<dbReference type="SMART" id="SM00028">
    <property type="entry name" value="TPR"/>
    <property type="match status" value="3"/>
</dbReference>
<proteinExistence type="predicted"/>
<feature type="repeat" description="TPR" evidence="1">
    <location>
        <begin position="383"/>
        <end position="416"/>
    </location>
</feature>
<dbReference type="InterPro" id="IPR019734">
    <property type="entry name" value="TPR_rpt"/>
</dbReference>
<protein>
    <recommendedName>
        <fullName evidence="3">VWFA domain-containing protein</fullName>
    </recommendedName>
</protein>
<dbReference type="InterPro" id="IPR036465">
    <property type="entry name" value="vWFA_dom_sf"/>
</dbReference>
<organism evidence="4 5">
    <name type="scientific">Desulfosarcina ovata subsp. ovata</name>
    <dbReference type="NCBI Taxonomy" id="2752305"/>
    <lineage>
        <taxon>Bacteria</taxon>
        <taxon>Pseudomonadati</taxon>
        <taxon>Thermodesulfobacteriota</taxon>
        <taxon>Desulfobacteria</taxon>
        <taxon>Desulfobacterales</taxon>
        <taxon>Desulfosarcinaceae</taxon>
        <taxon>Desulfosarcina</taxon>
    </lineage>
</organism>
<feature type="compositionally biased region" description="Basic and acidic residues" evidence="2">
    <location>
        <begin position="526"/>
        <end position="541"/>
    </location>
</feature>
<dbReference type="EMBL" id="AP021879">
    <property type="protein sequence ID" value="BBO90313.1"/>
    <property type="molecule type" value="Genomic_DNA"/>
</dbReference>
<feature type="compositionally biased region" description="Low complexity" evidence="2">
    <location>
        <begin position="468"/>
        <end position="479"/>
    </location>
</feature>
<dbReference type="PROSITE" id="PS50234">
    <property type="entry name" value="VWFA"/>
    <property type="match status" value="1"/>
</dbReference>
<feature type="domain" description="VWFA" evidence="3">
    <location>
        <begin position="90"/>
        <end position="287"/>
    </location>
</feature>
<evidence type="ECO:0000313" key="5">
    <source>
        <dbReference type="Proteomes" id="UP000422108"/>
    </source>
</evidence>
<evidence type="ECO:0000313" key="4">
    <source>
        <dbReference type="EMBL" id="BBO90313.1"/>
    </source>
</evidence>
<dbReference type="PANTHER" id="PTHR22550">
    <property type="entry name" value="SPORE GERMINATION PROTEIN"/>
    <property type="match status" value="1"/>
</dbReference>
<dbReference type="SUPFAM" id="SSF53300">
    <property type="entry name" value="vWA-like"/>
    <property type="match status" value="1"/>
</dbReference>
<evidence type="ECO:0000259" key="3">
    <source>
        <dbReference type="PROSITE" id="PS50234"/>
    </source>
</evidence>
<gene>
    <name evidence="4" type="ORF">DSCOOX_34930</name>
</gene>
<sequence>MSFFRTQMLFFIWAVPLLLLTVVYGMRRRRHILRRFASDHGLAAIAPYDAAVRRWIKGALLAGAVLFTAVALAGPKYGYRWQEIHQRGVDIVIALDCSRSMTAADIQPSRLERAKREVFDLLGMLQGDRVGLVAFAGTAFLQCPLTLDYDAFNLFLNALSPDYLPVGGTDITGALETAMNSFDPKSVADKAVILITDGENTGSGDPIAAAETFKEKSIKLFCIGVGSSDGVPIPETDGGFKKDRSGQIVLSRLDETTLKKMAVVTGGTYVRSMAGDMDLDAIYTDEIRRTMDAETVTSGRKQVWEDRFQWPLALALACLVAELMLPVTRKTVATTLLAALMLLPAAPSQANDTRQAIEAYQQGEYDKALKHFTDAQLNAPDKPESLYNVANAYYKTGNFDAAAEHYQKVIETDDKALKQKALYNLGNTEFRRGNAKKAIEDYEAALALAPEDKLTKENIEFVKKALEQQQKQQQSGDRQQNQKDQEQNQEQQDQQPSAPSEGKQDQQQQQQQQQENQAQNPPSDGEQEKKQPESGNAKDQEQPADQSGAPQSKEPEDDQQASASSQPAQPGEPSGDPGQAERMLNRLQDQPGRALMPATGSQRVEKDW</sequence>
<dbReference type="AlphaFoldDB" id="A0A5K8AC64"/>
<dbReference type="Gene3D" id="3.40.50.410">
    <property type="entry name" value="von Willebrand factor, type A domain"/>
    <property type="match status" value="1"/>
</dbReference>
<dbReference type="Pfam" id="PF00515">
    <property type="entry name" value="TPR_1"/>
    <property type="match status" value="1"/>
</dbReference>
<feature type="region of interest" description="Disordered" evidence="2">
    <location>
        <begin position="467"/>
        <end position="608"/>
    </location>
</feature>
<name>A0A5K8AC64_9BACT</name>
<accession>A0A5K8AC64</accession>
<feature type="compositionally biased region" description="Low complexity" evidence="2">
    <location>
        <begin position="560"/>
        <end position="575"/>
    </location>
</feature>
<feature type="repeat" description="TPR" evidence="1">
    <location>
        <begin position="419"/>
        <end position="452"/>
    </location>
</feature>
<dbReference type="SMART" id="SM00327">
    <property type="entry name" value="VWA"/>
    <property type="match status" value="1"/>
</dbReference>
<dbReference type="PANTHER" id="PTHR22550:SF14">
    <property type="entry name" value="VWFA DOMAIN-CONTAINING PROTEIN"/>
    <property type="match status" value="1"/>
</dbReference>
<dbReference type="PROSITE" id="PS50293">
    <property type="entry name" value="TPR_REGION"/>
    <property type="match status" value="1"/>
</dbReference>
<dbReference type="PROSITE" id="PS50005">
    <property type="entry name" value="TPR"/>
    <property type="match status" value="2"/>
</dbReference>
<keyword evidence="5" id="KW-1185">Reference proteome</keyword>
<dbReference type="Proteomes" id="UP000422108">
    <property type="component" value="Chromosome"/>
</dbReference>
<dbReference type="RefSeq" id="WP_155311388.1">
    <property type="nucleotide sequence ID" value="NZ_AP021879.1"/>
</dbReference>
<dbReference type="Pfam" id="PF13432">
    <property type="entry name" value="TPR_16"/>
    <property type="match status" value="1"/>
</dbReference>
<feature type="compositionally biased region" description="Low complexity" evidence="2">
    <location>
        <begin position="505"/>
        <end position="519"/>
    </location>
</feature>
<reference evidence="4 5" key="1">
    <citation type="submission" date="2019-11" db="EMBL/GenBank/DDBJ databases">
        <title>Comparative genomics of hydrocarbon-degrading Desulfosarcina strains.</title>
        <authorList>
            <person name="Watanabe M."/>
            <person name="Kojima H."/>
            <person name="Fukui M."/>
        </authorList>
    </citation>
    <scope>NUCLEOTIDE SEQUENCE [LARGE SCALE GENOMIC DNA]</scope>
    <source>
        <strain evidence="5">oXyS1</strain>
    </source>
</reference>
<dbReference type="InterPro" id="IPR011990">
    <property type="entry name" value="TPR-like_helical_dom_sf"/>
</dbReference>
<dbReference type="Gene3D" id="1.25.40.10">
    <property type="entry name" value="Tetratricopeptide repeat domain"/>
    <property type="match status" value="1"/>
</dbReference>
<evidence type="ECO:0000256" key="1">
    <source>
        <dbReference type="PROSITE-ProRule" id="PRU00339"/>
    </source>
</evidence>
<keyword evidence="1" id="KW-0802">TPR repeat</keyword>
<dbReference type="SUPFAM" id="SSF48452">
    <property type="entry name" value="TPR-like"/>
    <property type="match status" value="1"/>
</dbReference>
<dbReference type="InterPro" id="IPR050768">
    <property type="entry name" value="UPF0353/GerABKA_families"/>
</dbReference>
<dbReference type="InterPro" id="IPR002035">
    <property type="entry name" value="VWF_A"/>
</dbReference>
<dbReference type="Pfam" id="PF00092">
    <property type="entry name" value="VWA"/>
    <property type="match status" value="1"/>
</dbReference>
<evidence type="ECO:0000256" key="2">
    <source>
        <dbReference type="SAM" id="MobiDB-lite"/>
    </source>
</evidence>